<proteinExistence type="predicted"/>
<gene>
    <name evidence="1" type="ORF">M378DRAFT_1001606</name>
</gene>
<keyword evidence="2" id="KW-1185">Reference proteome</keyword>
<dbReference type="Proteomes" id="UP000054549">
    <property type="component" value="Unassembled WGS sequence"/>
</dbReference>
<dbReference type="EMBL" id="KN818313">
    <property type="protein sequence ID" value="KIL59615.1"/>
    <property type="molecule type" value="Genomic_DNA"/>
</dbReference>
<reference evidence="1 2" key="1">
    <citation type="submission" date="2014-04" db="EMBL/GenBank/DDBJ databases">
        <title>Evolutionary Origins and Diversification of the Mycorrhizal Mutualists.</title>
        <authorList>
            <consortium name="DOE Joint Genome Institute"/>
            <consortium name="Mycorrhizal Genomics Consortium"/>
            <person name="Kohler A."/>
            <person name="Kuo A."/>
            <person name="Nagy L.G."/>
            <person name="Floudas D."/>
            <person name="Copeland A."/>
            <person name="Barry K.W."/>
            <person name="Cichocki N."/>
            <person name="Veneault-Fourrey C."/>
            <person name="LaButti K."/>
            <person name="Lindquist E.A."/>
            <person name="Lipzen A."/>
            <person name="Lundell T."/>
            <person name="Morin E."/>
            <person name="Murat C."/>
            <person name="Riley R."/>
            <person name="Ohm R."/>
            <person name="Sun H."/>
            <person name="Tunlid A."/>
            <person name="Henrissat B."/>
            <person name="Grigoriev I.V."/>
            <person name="Hibbett D.S."/>
            <person name="Martin F."/>
        </authorList>
    </citation>
    <scope>NUCLEOTIDE SEQUENCE [LARGE SCALE GENOMIC DNA]</scope>
    <source>
        <strain evidence="1 2">Koide BX008</strain>
    </source>
</reference>
<accession>A0A0C2S9Z9</accession>
<name>A0A0C2S9Z9_AMAMK</name>
<sequence>MFKMRPNSRYCSRGVSEPLAKSFKARSSKITLLVVVPGHKDMLCKQGIDASKIPASMMEVDFSRLNVLRWGK</sequence>
<dbReference type="AlphaFoldDB" id="A0A0C2S9Z9"/>
<dbReference type="InParanoid" id="A0A0C2S9Z9"/>
<evidence type="ECO:0000313" key="1">
    <source>
        <dbReference type="EMBL" id="KIL59615.1"/>
    </source>
</evidence>
<organism evidence="1 2">
    <name type="scientific">Amanita muscaria (strain Koide BX008)</name>
    <dbReference type="NCBI Taxonomy" id="946122"/>
    <lineage>
        <taxon>Eukaryota</taxon>
        <taxon>Fungi</taxon>
        <taxon>Dikarya</taxon>
        <taxon>Basidiomycota</taxon>
        <taxon>Agaricomycotina</taxon>
        <taxon>Agaricomycetes</taxon>
        <taxon>Agaricomycetidae</taxon>
        <taxon>Agaricales</taxon>
        <taxon>Pluteineae</taxon>
        <taxon>Amanitaceae</taxon>
        <taxon>Amanita</taxon>
    </lineage>
</organism>
<protein>
    <submittedName>
        <fullName evidence="1">Uncharacterized protein</fullName>
    </submittedName>
</protein>
<evidence type="ECO:0000313" key="2">
    <source>
        <dbReference type="Proteomes" id="UP000054549"/>
    </source>
</evidence>
<dbReference type="HOGENOM" id="CLU_2721718_0_0_1"/>